<name>A0A7M5UVC2_9CNID</name>
<dbReference type="PANTHER" id="PTHR45663:SF11">
    <property type="entry name" value="GEO12009P1"/>
    <property type="match status" value="1"/>
</dbReference>
<reference evidence="6" key="1">
    <citation type="submission" date="2021-01" db="UniProtKB">
        <authorList>
            <consortium name="EnsemblMetazoa"/>
        </authorList>
    </citation>
    <scope>IDENTIFICATION</scope>
</reference>
<feature type="domain" description="Thioredoxin" evidence="5">
    <location>
        <begin position="19"/>
        <end position="130"/>
    </location>
</feature>
<dbReference type="EnsemblMetazoa" id="CLYHEMT004727.3">
    <property type="protein sequence ID" value="CLYHEMP004727.3"/>
    <property type="gene ID" value="CLYHEMG004727"/>
</dbReference>
<keyword evidence="4" id="KW-0676">Redox-active center</keyword>
<evidence type="ECO:0000256" key="4">
    <source>
        <dbReference type="ARBA" id="ARBA00023284"/>
    </source>
</evidence>
<dbReference type="PROSITE" id="PS00194">
    <property type="entry name" value="THIOREDOXIN_1"/>
    <property type="match status" value="1"/>
</dbReference>
<dbReference type="CDD" id="cd02947">
    <property type="entry name" value="TRX_family"/>
    <property type="match status" value="1"/>
</dbReference>
<dbReference type="FunFam" id="3.40.30.10:FF:000001">
    <property type="entry name" value="Thioredoxin"/>
    <property type="match status" value="1"/>
</dbReference>
<proteinExistence type="predicted"/>
<dbReference type="InterPro" id="IPR036249">
    <property type="entry name" value="Thioredoxin-like_sf"/>
</dbReference>
<dbReference type="GO" id="GO:0005737">
    <property type="term" value="C:cytoplasm"/>
    <property type="evidence" value="ECO:0007669"/>
    <property type="project" value="TreeGrafter"/>
</dbReference>
<dbReference type="GeneID" id="136820907"/>
<dbReference type="PROSITE" id="PS51352">
    <property type="entry name" value="THIOREDOXIN_2"/>
    <property type="match status" value="1"/>
</dbReference>
<evidence type="ECO:0000256" key="2">
    <source>
        <dbReference type="ARBA" id="ARBA00022982"/>
    </source>
</evidence>
<dbReference type="InterPro" id="IPR017937">
    <property type="entry name" value="Thioredoxin_CS"/>
</dbReference>
<keyword evidence="1" id="KW-0813">Transport</keyword>
<dbReference type="NCBIfam" id="TIGR01068">
    <property type="entry name" value="thioredoxin"/>
    <property type="match status" value="1"/>
</dbReference>
<evidence type="ECO:0000313" key="7">
    <source>
        <dbReference type="Proteomes" id="UP000594262"/>
    </source>
</evidence>
<dbReference type="PANTHER" id="PTHR45663">
    <property type="entry name" value="GEO12009P1"/>
    <property type="match status" value="1"/>
</dbReference>
<dbReference type="InterPro" id="IPR013766">
    <property type="entry name" value="Thioredoxin_domain"/>
</dbReference>
<dbReference type="SUPFAM" id="SSF52833">
    <property type="entry name" value="Thioredoxin-like"/>
    <property type="match status" value="1"/>
</dbReference>
<dbReference type="AlphaFoldDB" id="A0A7M5UVC2"/>
<dbReference type="OrthoDB" id="504170at2759"/>
<evidence type="ECO:0000259" key="5">
    <source>
        <dbReference type="PROSITE" id="PS51352"/>
    </source>
</evidence>
<dbReference type="EnsemblMetazoa" id="CLYHEMT004727.4">
    <property type="protein sequence ID" value="CLYHEMP004727.4"/>
    <property type="gene ID" value="CLYHEMG004727"/>
</dbReference>
<dbReference type="RefSeq" id="XP_066933243.1">
    <property type="nucleotide sequence ID" value="XM_067077142.1"/>
</dbReference>
<keyword evidence="3" id="KW-1015">Disulfide bond</keyword>
<dbReference type="Gene3D" id="3.40.30.10">
    <property type="entry name" value="Glutaredoxin"/>
    <property type="match status" value="1"/>
</dbReference>
<evidence type="ECO:0000256" key="1">
    <source>
        <dbReference type="ARBA" id="ARBA00022448"/>
    </source>
</evidence>
<accession>A0A7M5UVC2</accession>
<dbReference type="Proteomes" id="UP000594262">
    <property type="component" value="Unplaced"/>
</dbReference>
<sequence length="134" mass="15068">MAFRLISHHRTMFSPMITAARRMLTIDITSPQEFDEKVLKSEVPVIIDFHATWCGPCKQMDPTLKSVIQNYEGKINLVKVDVDELQDLAMEYDVMSIPYLVGLNKGKIVQTAVGAKPQDQIIQFVDDVLAASQS</sequence>
<dbReference type="RefSeq" id="XP_066933244.1">
    <property type="nucleotide sequence ID" value="XM_067077143.1"/>
</dbReference>
<evidence type="ECO:0000256" key="3">
    <source>
        <dbReference type="ARBA" id="ARBA00023157"/>
    </source>
</evidence>
<dbReference type="InterPro" id="IPR005746">
    <property type="entry name" value="Thioredoxin"/>
</dbReference>
<dbReference type="GO" id="GO:0015035">
    <property type="term" value="F:protein-disulfide reductase activity"/>
    <property type="evidence" value="ECO:0007669"/>
    <property type="project" value="InterPro"/>
</dbReference>
<keyword evidence="7" id="KW-1185">Reference proteome</keyword>
<dbReference type="Pfam" id="PF00085">
    <property type="entry name" value="Thioredoxin"/>
    <property type="match status" value="1"/>
</dbReference>
<organism evidence="6 7">
    <name type="scientific">Clytia hemisphaerica</name>
    <dbReference type="NCBI Taxonomy" id="252671"/>
    <lineage>
        <taxon>Eukaryota</taxon>
        <taxon>Metazoa</taxon>
        <taxon>Cnidaria</taxon>
        <taxon>Hydrozoa</taxon>
        <taxon>Hydroidolina</taxon>
        <taxon>Leptothecata</taxon>
        <taxon>Obeliida</taxon>
        <taxon>Clytiidae</taxon>
        <taxon>Clytia</taxon>
    </lineage>
</organism>
<keyword evidence="2" id="KW-0249">Electron transport</keyword>
<evidence type="ECO:0000313" key="6">
    <source>
        <dbReference type="EnsemblMetazoa" id="CLYHEMP004727.4"/>
    </source>
</evidence>
<protein>
    <recommendedName>
        <fullName evidence="5">Thioredoxin domain-containing protein</fullName>
    </recommendedName>
</protein>